<dbReference type="EMBL" id="JAPTMU010000010">
    <property type="protein sequence ID" value="KAJ4937276.1"/>
    <property type="molecule type" value="Genomic_DNA"/>
</dbReference>
<dbReference type="Proteomes" id="UP001219934">
    <property type="component" value="Unassembled WGS sequence"/>
</dbReference>
<comment type="caution">
    <text evidence="1">The sequence shown here is derived from an EMBL/GenBank/DDBJ whole genome shotgun (WGS) entry which is preliminary data.</text>
</comment>
<evidence type="ECO:0000313" key="1">
    <source>
        <dbReference type="EMBL" id="KAJ4937276.1"/>
    </source>
</evidence>
<evidence type="ECO:0000313" key="2">
    <source>
        <dbReference type="Proteomes" id="UP001219934"/>
    </source>
</evidence>
<dbReference type="AlphaFoldDB" id="A0AAD6B3I2"/>
<organism evidence="1 2">
    <name type="scientific">Pogonophryne albipinna</name>
    <dbReference type="NCBI Taxonomy" id="1090488"/>
    <lineage>
        <taxon>Eukaryota</taxon>
        <taxon>Metazoa</taxon>
        <taxon>Chordata</taxon>
        <taxon>Craniata</taxon>
        <taxon>Vertebrata</taxon>
        <taxon>Euteleostomi</taxon>
        <taxon>Actinopterygii</taxon>
        <taxon>Neopterygii</taxon>
        <taxon>Teleostei</taxon>
        <taxon>Neoteleostei</taxon>
        <taxon>Acanthomorphata</taxon>
        <taxon>Eupercaria</taxon>
        <taxon>Perciformes</taxon>
        <taxon>Notothenioidei</taxon>
        <taxon>Pogonophryne</taxon>
    </lineage>
</organism>
<proteinExistence type="predicted"/>
<name>A0AAD6B3I2_9TELE</name>
<gene>
    <name evidence="1" type="ORF">JOQ06_001855</name>
</gene>
<keyword evidence="2" id="KW-1185">Reference proteome</keyword>
<accession>A0AAD6B3I2</accession>
<protein>
    <submittedName>
        <fullName evidence="1">Uncharacterized protein</fullName>
    </submittedName>
</protein>
<reference evidence="1" key="1">
    <citation type="submission" date="2022-11" db="EMBL/GenBank/DDBJ databases">
        <title>Chromosome-level genome of Pogonophryne albipinna.</title>
        <authorList>
            <person name="Jo E."/>
        </authorList>
    </citation>
    <scope>NUCLEOTIDE SEQUENCE</scope>
    <source>
        <strain evidence="1">SGF0006</strain>
        <tissue evidence="1">Muscle</tissue>
    </source>
</reference>
<sequence length="86" mass="9540">MNVLFHLRNVTETKKTTTNECTKCCKKIKNKNKDLHNTYIETQYNKAIQNDNKESLSALGAEPKALDAIFIMCTSSGGDDDSGPTV</sequence>